<sequence>MKGNSYDVIVVGAGIAGLTSAAYLCRDGMRVLLCEREETCGGLVASFSQEGFMFDGGIRAFENSGIVFPMLKQLGIGMEVVSNPVSIGIGDFMVRLKSRESLRDYRDMLCANFPGNIQEIDAIIREIKKIMKYMDVIYGIDNPLFLDSMDDKGYLVKTLLPWLLKYKINIRKAGKLNEPVELYLKRFTKNQALTDMIIQHFFTGTPTFFALSYFGLYLDYSYPKGGTGVLVDKLKEYIEAHGGRILTGADITSIRPVDRQVLTAGGESFYYGKLVWCADMKALYNALDENQLSDMSLSRKVMEKKGQVLKGRGGNSILTVFISSGLKGAYYRETCGEHCFYTPSAAGLSSMKIPDWKEIAGDKDALFGWIKDYLRLTTYEISCPSLRDESLAPPNMTGVIVSTLFDYNLAKVIQKEGWYAEFKGLCAEYVIEVLNRSVFKGFSESLIRAICATPLTIEKNTGNAEGAITGWAFTNEILPAVNQFGDIKKAVYTPVPDIFQAGQWTFSPSGLPISILTGKLAAGAAGGGQTPGEI</sequence>
<protein>
    <submittedName>
        <fullName evidence="1">Phytoene dehydrogenase-related protein</fullName>
    </submittedName>
</protein>
<dbReference type="SUPFAM" id="SSF51905">
    <property type="entry name" value="FAD/NAD(P)-binding domain"/>
    <property type="match status" value="1"/>
</dbReference>
<dbReference type="RefSeq" id="WP_073993598.1">
    <property type="nucleotide sequence ID" value="NZ_FQYT01000012.1"/>
</dbReference>
<name>A0A1M6GKD5_9FIRM</name>
<dbReference type="PANTHER" id="PTHR43734">
    <property type="entry name" value="PHYTOENE DESATURASE"/>
    <property type="match status" value="1"/>
</dbReference>
<dbReference type="InterPro" id="IPR036188">
    <property type="entry name" value="FAD/NAD-bd_sf"/>
</dbReference>
<dbReference type="OrthoDB" id="9814556at2"/>
<dbReference type="AlphaFoldDB" id="A0A1M6GKD5"/>
<dbReference type="STRING" id="1122934.SAMN02745691_01349"/>
<gene>
    <name evidence="1" type="ORF">SAMN02745691_01349</name>
</gene>
<dbReference type="Pfam" id="PF13450">
    <property type="entry name" value="NAD_binding_8"/>
    <property type="match status" value="1"/>
</dbReference>
<dbReference type="Gene3D" id="3.50.50.60">
    <property type="entry name" value="FAD/NAD(P)-binding domain"/>
    <property type="match status" value="2"/>
</dbReference>
<dbReference type="EMBL" id="FQYT01000012">
    <property type="protein sequence ID" value="SHJ10405.1"/>
    <property type="molecule type" value="Genomic_DNA"/>
</dbReference>
<dbReference type="Proteomes" id="UP000184342">
    <property type="component" value="Unassembled WGS sequence"/>
</dbReference>
<keyword evidence="2" id="KW-1185">Reference proteome</keyword>
<dbReference type="PRINTS" id="PR00420">
    <property type="entry name" value="RNGMNOXGNASE"/>
</dbReference>
<organism evidence="1 2">
    <name type="scientific">Parasporobacterium paucivorans DSM 15970</name>
    <dbReference type="NCBI Taxonomy" id="1122934"/>
    <lineage>
        <taxon>Bacteria</taxon>
        <taxon>Bacillati</taxon>
        <taxon>Bacillota</taxon>
        <taxon>Clostridia</taxon>
        <taxon>Lachnospirales</taxon>
        <taxon>Lachnospiraceae</taxon>
        <taxon>Parasporobacterium</taxon>
    </lineage>
</organism>
<evidence type="ECO:0000313" key="2">
    <source>
        <dbReference type="Proteomes" id="UP000184342"/>
    </source>
</evidence>
<evidence type="ECO:0000313" key="1">
    <source>
        <dbReference type="EMBL" id="SHJ10405.1"/>
    </source>
</evidence>
<accession>A0A1M6GKD5</accession>
<reference evidence="1 2" key="1">
    <citation type="submission" date="2016-11" db="EMBL/GenBank/DDBJ databases">
        <authorList>
            <person name="Jaros S."/>
            <person name="Januszkiewicz K."/>
            <person name="Wedrychowicz H."/>
        </authorList>
    </citation>
    <scope>NUCLEOTIDE SEQUENCE [LARGE SCALE GENOMIC DNA]</scope>
    <source>
        <strain evidence="1 2">DSM 15970</strain>
    </source>
</reference>
<proteinExistence type="predicted"/>
<dbReference type="PANTHER" id="PTHR43734:SF1">
    <property type="entry name" value="PHYTOENE DESATURASE"/>
    <property type="match status" value="1"/>
</dbReference>